<gene>
    <name evidence="5" type="ORF">CLV51_1021040</name>
</gene>
<dbReference type="EMBL" id="PYAW01000002">
    <property type="protein sequence ID" value="PSL48176.1"/>
    <property type="molecule type" value="Genomic_DNA"/>
</dbReference>
<dbReference type="InterPro" id="IPR009057">
    <property type="entry name" value="Homeodomain-like_sf"/>
</dbReference>
<keyword evidence="1" id="KW-0805">Transcription regulation</keyword>
<evidence type="ECO:0000313" key="6">
    <source>
        <dbReference type="Proteomes" id="UP000240971"/>
    </source>
</evidence>
<keyword evidence="6" id="KW-1185">Reference proteome</keyword>
<dbReference type="InterPro" id="IPR018060">
    <property type="entry name" value="HTH_AraC"/>
</dbReference>
<sequence length="305" mass="35584">MKVQAKKLIMWDTKDLIKQVSQHRKLNIVINTPHGKLLLPAEFDINIFLPHRMAAYLFVFVIKGSSQHYIDLEEITVKESSALFVLPHQIHRIHRDWSQVGNWFKLAFDHECMSLLPQSYDFLLNPLNTPVVNLTEEDQTRIIPTLQSIAQILNTENTDTASILLAHLNTLLSELNYCYFRNNNTNRNRNGMLSIYLDFRKLIEQRLRQQPSIRLIARELSISENKLYKVVRYFSGVSPKVYVIQQTILEAQRIFFYQPIAAKEVAYILGFTDPDYFSRLFKKNTGKTISQFVKEVQNLSGKHVD</sequence>
<feature type="domain" description="HTH araC/xylS-type" evidence="4">
    <location>
        <begin position="197"/>
        <end position="295"/>
    </location>
</feature>
<dbReference type="GO" id="GO:0043565">
    <property type="term" value="F:sequence-specific DNA binding"/>
    <property type="evidence" value="ECO:0007669"/>
    <property type="project" value="InterPro"/>
</dbReference>
<dbReference type="PANTHER" id="PTHR43280">
    <property type="entry name" value="ARAC-FAMILY TRANSCRIPTIONAL REGULATOR"/>
    <property type="match status" value="1"/>
</dbReference>
<dbReference type="AlphaFoldDB" id="A0A2P8HPP0"/>
<evidence type="ECO:0000256" key="1">
    <source>
        <dbReference type="ARBA" id="ARBA00023015"/>
    </source>
</evidence>
<dbReference type="InterPro" id="IPR037923">
    <property type="entry name" value="HTH-like"/>
</dbReference>
<dbReference type="Gene3D" id="1.10.10.60">
    <property type="entry name" value="Homeodomain-like"/>
    <property type="match status" value="1"/>
</dbReference>
<comment type="caution">
    <text evidence="5">The sequence shown here is derived from an EMBL/GenBank/DDBJ whole genome shotgun (WGS) entry which is preliminary data.</text>
</comment>
<dbReference type="Pfam" id="PF12833">
    <property type="entry name" value="HTH_18"/>
    <property type="match status" value="1"/>
</dbReference>
<keyword evidence="3" id="KW-0804">Transcription</keyword>
<evidence type="ECO:0000259" key="4">
    <source>
        <dbReference type="PROSITE" id="PS01124"/>
    </source>
</evidence>
<evidence type="ECO:0000256" key="2">
    <source>
        <dbReference type="ARBA" id="ARBA00023125"/>
    </source>
</evidence>
<evidence type="ECO:0000256" key="3">
    <source>
        <dbReference type="ARBA" id="ARBA00023163"/>
    </source>
</evidence>
<dbReference type="SUPFAM" id="SSF51215">
    <property type="entry name" value="Regulatory protein AraC"/>
    <property type="match status" value="1"/>
</dbReference>
<dbReference type="Proteomes" id="UP000240971">
    <property type="component" value="Unassembled WGS sequence"/>
</dbReference>
<dbReference type="GO" id="GO:0003700">
    <property type="term" value="F:DNA-binding transcription factor activity"/>
    <property type="evidence" value="ECO:0007669"/>
    <property type="project" value="InterPro"/>
</dbReference>
<organism evidence="5 6">
    <name type="scientific">Chitinophaga niastensis</name>
    <dbReference type="NCBI Taxonomy" id="536980"/>
    <lineage>
        <taxon>Bacteria</taxon>
        <taxon>Pseudomonadati</taxon>
        <taxon>Bacteroidota</taxon>
        <taxon>Chitinophagia</taxon>
        <taxon>Chitinophagales</taxon>
        <taxon>Chitinophagaceae</taxon>
        <taxon>Chitinophaga</taxon>
    </lineage>
</organism>
<dbReference type="PANTHER" id="PTHR43280:SF32">
    <property type="entry name" value="TRANSCRIPTIONAL REGULATORY PROTEIN"/>
    <property type="match status" value="1"/>
</dbReference>
<proteinExistence type="predicted"/>
<name>A0A2P8HPP0_CHINA</name>
<dbReference type="Pfam" id="PF02311">
    <property type="entry name" value="AraC_binding"/>
    <property type="match status" value="1"/>
</dbReference>
<protein>
    <submittedName>
        <fullName evidence="5">AraC family transcriptional regulator</fullName>
    </submittedName>
</protein>
<evidence type="ECO:0000313" key="5">
    <source>
        <dbReference type="EMBL" id="PSL48176.1"/>
    </source>
</evidence>
<dbReference type="SUPFAM" id="SSF46689">
    <property type="entry name" value="Homeodomain-like"/>
    <property type="match status" value="1"/>
</dbReference>
<accession>A0A2P8HPP0</accession>
<dbReference type="PROSITE" id="PS01124">
    <property type="entry name" value="HTH_ARAC_FAMILY_2"/>
    <property type="match status" value="1"/>
</dbReference>
<dbReference type="InterPro" id="IPR003313">
    <property type="entry name" value="AraC-bd"/>
</dbReference>
<reference evidence="5 6" key="1">
    <citation type="submission" date="2018-03" db="EMBL/GenBank/DDBJ databases">
        <title>Genomic Encyclopedia of Archaeal and Bacterial Type Strains, Phase II (KMG-II): from individual species to whole genera.</title>
        <authorList>
            <person name="Goeker M."/>
        </authorList>
    </citation>
    <scope>NUCLEOTIDE SEQUENCE [LARGE SCALE GENOMIC DNA]</scope>
    <source>
        <strain evidence="5 6">DSM 24859</strain>
    </source>
</reference>
<keyword evidence="2" id="KW-0238">DNA-binding</keyword>
<dbReference type="SMART" id="SM00342">
    <property type="entry name" value="HTH_ARAC"/>
    <property type="match status" value="1"/>
</dbReference>